<organism evidence="3 4">
    <name type="scientific">Xylaria grammica</name>
    <dbReference type="NCBI Taxonomy" id="363999"/>
    <lineage>
        <taxon>Eukaryota</taxon>
        <taxon>Fungi</taxon>
        <taxon>Dikarya</taxon>
        <taxon>Ascomycota</taxon>
        <taxon>Pezizomycotina</taxon>
        <taxon>Sordariomycetes</taxon>
        <taxon>Xylariomycetidae</taxon>
        <taxon>Xylariales</taxon>
        <taxon>Xylariaceae</taxon>
        <taxon>Xylaria</taxon>
    </lineage>
</organism>
<dbReference type="InterPro" id="IPR029069">
    <property type="entry name" value="HotDog_dom_sf"/>
</dbReference>
<protein>
    <recommendedName>
        <fullName evidence="2">Acyl-CoA thioesterase-like C-terminal domain-containing protein</fullName>
    </recommendedName>
</protein>
<comment type="caution">
    <text evidence="3">The sequence shown here is derived from an EMBL/GenBank/DDBJ whole genome shotgun (WGS) entry which is preliminary data.</text>
</comment>
<dbReference type="PANTHER" id="PTHR11066">
    <property type="entry name" value="ACYL-COA THIOESTERASE"/>
    <property type="match status" value="1"/>
</dbReference>
<reference evidence="3 4" key="1">
    <citation type="submission" date="2018-12" db="EMBL/GenBank/DDBJ databases">
        <title>Draft genome sequence of Xylaria grammica IHI A82.</title>
        <authorList>
            <person name="Buettner E."/>
            <person name="Kellner H."/>
        </authorList>
    </citation>
    <scope>NUCLEOTIDE SEQUENCE [LARGE SCALE GENOMIC DNA]</scope>
    <source>
        <strain evidence="3 4">IHI A82</strain>
    </source>
</reference>
<comment type="similarity">
    <text evidence="1">Belongs to the C/M/P thioester hydrolase family.</text>
</comment>
<gene>
    <name evidence="3" type="ORF">EKO27_g10434</name>
</gene>
<dbReference type="GO" id="GO:0047617">
    <property type="term" value="F:fatty acyl-CoA hydrolase activity"/>
    <property type="evidence" value="ECO:0007669"/>
    <property type="project" value="InterPro"/>
</dbReference>
<dbReference type="GO" id="GO:0006637">
    <property type="term" value="P:acyl-CoA metabolic process"/>
    <property type="evidence" value="ECO:0007669"/>
    <property type="project" value="InterPro"/>
</dbReference>
<dbReference type="EMBL" id="RYZI01000533">
    <property type="protein sequence ID" value="RWA04673.1"/>
    <property type="molecule type" value="Genomic_DNA"/>
</dbReference>
<dbReference type="Gene3D" id="2.40.160.210">
    <property type="entry name" value="Acyl-CoA thioesterase, double hotdog domain"/>
    <property type="match status" value="1"/>
</dbReference>
<dbReference type="AlphaFoldDB" id="A0A439CR95"/>
<dbReference type="InterPro" id="IPR042171">
    <property type="entry name" value="Acyl-CoA_hotdog"/>
</dbReference>
<sequence>MPPPSAEDIRKGHGRLTYQEAMSLVSLPDKIVSQGEVLKRYMSRRSAWIPGTDFLPLAIEQGISDFKLPIITYGAHVYSQAALIASISFRAARKEAGNGGRNKRFGIHQIEGTFSEGGRSDRPFIYQVMKLSSNAEFPSLLVTARQPTSPSTNPERDHFPEADAELPVGPVCFSAMVSFRPSAISRLDTQEPPAQARFADILNSRRPAEWDPAPIVDIDGILARFPGARQAEGTFPCLEMRKVDMRAYNAGRPIHERRELMLHRLLAPLPEENGDEECAIGGPDAHVCAHAYAADRNGLLMVGNHTAEFGHEVKGASSLGYSFKVHVNAEDAIMRFDEGGGEWWVQEAQFPRTAAGRAVIHTKIWSPRGVHVATMYQDGITRWKSRHVVEAKAEL</sequence>
<feature type="domain" description="Acyl-CoA thioesterase-like C-terminal" evidence="2">
    <location>
        <begin position="281"/>
        <end position="379"/>
    </location>
</feature>
<dbReference type="GO" id="GO:0005782">
    <property type="term" value="C:peroxisomal matrix"/>
    <property type="evidence" value="ECO:0007669"/>
    <property type="project" value="UniProtKB-SubCell"/>
</dbReference>
<dbReference type="Proteomes" id="UP000286045">
    <property type="component" value="Unassembled WGS sequence"/>
</dbReference>
<accession>A0A439CR95</accession>
<evidence type="ECO:0000313" key="3">
    <source>
        <dbReference type="EMBL" id="RWA04673.1"/>
    </source>
</evidence>
<dbReference type="STRING" id="363999.A0A439CR95"/>
<dbReference type="SUPFAM" id="SSF54637">
    <property type="entry name" value="Thioesterase/thiol ester dehydrase-isomerase"/>
    <property type="match status" value="1"/>
</dbReference>
<dbReference type="CDD" id="cd03444">
    <property type="entry name" value="Thioesterase_II_repeat1"/>
    <property type="match status" value="1"/>
</dbReference>
<dbReference type="Pfam" id="PF20789">
    <property type="entry name" value="4HBT_3C"/>
    <property type="match status" value="1"/>
</dbReference>
<keyword evidence="4" id="KW-1185">Reference proteome</keyword>
<dbReference type="InterPro" id="IPR003703">
    <property type="entry name" value="Acyl_CoA_thio"/>
</dbReference>
<proteinExistence type="inferred from homology"/>
<dbReference type="InterPro" id="IPR049450">
    <property type="entry name" value="ACOT8-like_C"/>
</dbReference>
<dbReference type="GO" id="GO:0009062">
    <property type="term" value="P:fatty acid catabolic process"/>
    <property type="evidence" value="ECO:0007669"/>
    <property type="project" value="TreeGrafter"/>
</dbReference>
<name>A0A439CR95_9PEZI</name>
<dbReference type="PANTHER" id="PTHR11066:SF64">
    <property type="entry name" value="ACYL-COA THIOESTERASE (AFU_ORTHOLOGUE AFUA_1G12060)"/>
    <property type="match status" value="1"/>
</dbReference>
<evidence type="ECO:0000259" key="2">
    <source>
        <dbReference type="Pfam" id="PF20789"/>
    </source>
</evidence>
<evidence type="ECO:0000256" key="1">
    <source>
        <dbReference type="ARBA" id="ARBA00006538"/>
    </source>
</evidence>
<evidence type="ECO:0000313" key="4">
    <source>
        <dbReference type="Proteomes" id="UP000286045"/>
    </source>
</evidence>